<protein>
    <recommendedName>
        <fullName evidence="9">Sodium/calcium exchanger membrane region domain-containing protein</fullName>
    </recommendedName>
</protein>
<feature type="transmembrane region" description="Helical" evidence="8">
    <location>
        <begin position="160"/>
        <end position="181"/>
    </location>
</feature>
<sequence>MAEAYGPATGNGISRDTNLSRQRSSRTAGNRTSEPDSYDEAERSPTSAGLPHHRGDMMTEKAPTRHSLVPDTESLYRFWDRFTRKGKRKVGVMESVRNLLFSSWLNLLVVFIPVAWVAHFRGHSWPPQLTFALCFLAIIPLEHIFDYGGDQMCFYVGKDLGDLIVITLNNAVEATLAIILLTKCEFRLLQSTIIGVIILHLLLLPGTAFITGGARIAAQDLNPHATELNHVLLTMGVLSLLLPAAFFAALDQGVGVQPGAPAAGIASPETQAIFLKMSRGIAILLLVVYVCSRVFLHNPPGDDNALAVHPSAPKALKEEEQKFLHEDPEVSQYVLIVVLAVAIAIMAATAEWLVESIEFIREEGRIQEEWFGLFLLPIVSWSADGAVSVVFFIRYIIRFFTGHHGPPPTLAKARGIDLSIQFTLFWMPFIVLLSWWTGRTFNLLFDMFEVAILLGSCFLVNYVTADAKTNWAEGVVLVTFYIMIALCAWFYVGQPEIEEILGTCRVAGEEAAGAAAERRWLL</sequence>
<evidence type="ECO:0000256" key="1">
    <source>
        <dbReference type="ARBA" id="ARBA00004127"/>
    </source>
</evidence>
<feature type="transmembrane region" description="Helical" evidence="8">
    <location>
        <begin position="475"/>
        <end position="492"/>
    </location>
</feature>
<feature type="domain" description="Sodium/calcium exchanger membrane region" evidence="9">
    <location>
        <begin position="130"/>
        <end position="295"/>
    </location>
</feature>
<keyword evidence="3 8" id="KW-0812">Transmembrane</keyword>
<feature type="transmembrane region" description="Helical" evidence="8">
    <location>
        <begin position="333"/>
        <end position="354"/>
    </location>
</feature>
<evidence type="ECO:0000313" key="10">
    <source>
        <dbReference type="EMBL" id="KAL0949129.1"/>
    </source>
</evidence>
<dbReference type="PANTHER" id="PTHR31503:SF20">
    <property type="entry name" value="CA(2+)_H(+) EXCHANGER, PUTATIVE (EUROFUNG)-RELATED"/>
    <property type="match status" value="1"/>
</dbReference>
<feature type="transmembrane region" description="Helical" evidence="8">
    <location>
        <begin position="230"/>
        <end position="250"/>
    </location>
</feature>
<dbReference type="InterPro" id="IPR004713">
    <property type="entry name" value="CaH_exchang"/>
</dbReference>
<keyword evidence="6 8" id="KW-0472">Membrane</keyword>
<keyword evidence="4 8" id="KW-1133">Transmembrane helix</keyword>
<organism evidence="10 11">
    <name type="scientific">Hohenbuehelia grisea</name>
    <dbReference type="NCBI Taxonomy" id="104357"/>
    <lineage>
        <taxon>Eukaryota</taxon>
        <taxon>Fungi</taxon>
        <taxon>Dikarya</taxon>
        <taxon>Basidiomycota</taxon>
        <taxon>Agaricomycotina</taxon>
        <taxon>Agaricomycetes</taxon>
        <taxon>Agaricomycetidae</taxon>
        <taxon>Agaricales</taxon>
        <taxon>Pleurotineae</taxon>
        <taxon>Pleurotaceae</taxon>
        <taxon>Hohenbuehelia</taxon>
    </lineage>
</organism>
<feature type="transmembrane region" description="Helical" evidence="8">
    <location>
        <begin position="193"/>
        <end position="218"/>
    </location>
</feature>
<feature type="region of interest" description="Disordered" evidence="7">
    <location>
        <begin position="1"/>
        <end position="64"/>
    </location>
</feature>
<dbReference type="EMBL" id="JASNQZ010000012">
    <property type="protein sequence ID" value="KAL0949129.1"/>
    <property type="molecule type" value="Genomic_DNA"/>
</dbReference>
<evidence type="ECO:0000256" key="8">
    <source>
        <dbReference type="SAM" id="Phobius"/>
    </source>
</evidence>
<feature type="transmembrane region" description="Helical" evidence="8">
    <location>
        <begin position="443"/>
        <end position="463"/>
    </location>
</feature>
<feature type="transmembrane region" description="Helical" evidence="8">
    <location>
        <begin position="374"/>
        <end position="397"/>
    </location>
</feature>
<accession>A0ABR3J0H3</accession>
<evidence type="ECO:0000256" key="2">
    <source>
        <dbReference type="ARBA" id="ARBA00022448"/>
    </source>
</evidence>
<keyword evidence="5" id="KW-0406">Ion transport</keyword>
<dbReference type="InterPro" id="IPR004837">
    <property type="entry name" value="NaCa_Exmemb"/>
</dbReference>
<feature type="compositionally biased region" description="Polar residues" evidence="7">
    <location>
        <begin position="11"/>
        <end position="32"/>
    </location>
</feature>
<comment type="subcellular location">
    <subcellularLocation>
        <location evidence="1">Endomembrane system</location>
        <topology evidence="1">Multi-pass membrane protein</topology>
    </subcellularLocation>
</comment>
<feature type="compositionally biased region" description="Basic and acidic residues" evidence="7">
    <location>
        <begin position="53"/>
        <end position="63"/>
    </location>
</feature>
<feature type="transmembrane region" description="Helical" evidence="8">
    <location>
        <begin position="418"/>
        <end position="437"/>
    </location>
</feature>
<dbReference type="Pfam" id="PF01699">
    <property type="entry name" value="Na_Ca_ex"/>
    <property type="match status" value="2"/>
</dbReference>
<evidence type="ECO:0000256" key="4">
    <source>
        <dbReference type="ARBA" id="ARBA00022989"/>
    </source>
</evidence>
<dbReference type="Proteomes" id="UP001556367">
    <property type="component" value="Unassembled WGS sequence"/>
</dbReference>
<feature type="transmembrane region" description="Helical" evidence="8">
    <location>
        <begin position="98"/>
        <end position="117"/>
    </location>
</feature>
<keyword evidence="2" id="KW-0813">Transport</keyword>
<comment type="caution">
    <text evidence="10">The sequence shown here is derived from an EMBL/GenBank/DDBJ whole genome shotgun (WGS) entry which is preliminary data.</text>
</comment>
<evidence type="ECO:0000256" key="3">
    <source>
        <dbReference type="ARBA" id="ARBA00022692"/>
    </source>
</evidence>
<dbReference type="PANTHER" id="PTHR31503">
    <property type="entry name" value="VACUOLAR CALCIUM ION TRANSPORTER"/>
    <property type="match status" value="1"/>
</dbReference>
<name>A0ABR3J0H3_9AGAR</name>
<keyword evidence="11" id="KW-1185">Reference proteome</keyword>
<evidence type="ECO:0000256" key="7">
    <source>
        <dbReference type="SAM" id="MobiDB-lite"/>
    </source>
</evidence>
<reference evidence="11" key="1">
    <citation type="submission" date="2024-06" db="EMBL/GenBank/DDBJ databases">
        <title>Multi-omics analyses provide insights into the biosynthesis of the anticancer antibiotic pleurotin in Hohenbuehelia grisea.</title>
        <authorList>
            <person name="Weaver J.A."/>
            <person name="Alberti F."/>
        </authorList>
    </citation>
    <scope>NUCLEOTIDE SEQUENCE [LARGE SCALE GENOMIC DNA]</scope>
    <source>
        <strain evidence="11">T-177</strain>
    </source>
</reference>
<proteinExistence type="predicted"/>
<evidence type="ECO:0000256" key="5">
    <source>
        <dbReference type="ARBA" id="ARBA00023065"/>
    </source>
</evidence>
<evidence type="ECO:0000313" key="11">
    <source>
        <dbReference type="Proteomes" id="UP001556367"/>
    </source>
</evidence>
<gene>
    <name evidence="10" type="ORF">HGRIS_009213</name>
</gene>
<evidence type="ECO:0000256" key="6">
    <source>
        <dbReference type="ARBA" id="ARBA00023136"/>
    </source>
</evidence>
<feature type="transmembrane region" description="Helical" evidence="8">
    <location>
        <begin position="277"/>
        <end position="296"/>
    </location>
</feature>
<evidence type="ECO:0000259" key="9">
    <source>
        <dbReference type="Pfam" id="PF01699"/>
    </source>
</evidence>
<feature type="domain" description="Sodium/calcium exchanger membrane region" evidence="9">
    <location>
        <begin position="335"/>
        <end position="489"/>
    </location>
</feature>